<dbReference type="PANTHER" id="PTHR14791">
    <property type="entry name" value="BOMB/KIRA PROTEINS"/>
    <property type="match status" value="1"/>
</dbReference>
<comment type="function">
    <text evidence="10">Regulator of the Hippo/SWH (Sav/Wts/Hpo) signaling pathway, a signaling pathway that plays a pivotal role in organ size control and tumor suppression by restricting proliferation and promoting apoptosis. The core of this pathway is composed of a kinase cascade wherein Hippo (Hpo), in complex with its regulatory protein Salvador (Sav), phosphorylates and activates Warts (Wts) in complex with its regulatory protein Mats, which in turn phosphorylates and inactivates the Yorkie (Yki) oncoprotein. Kibra acts synergistically along with Ex and Mer to regulate the Hippo signaling pathway.</text>
</comment>
<evidence type="ECO:0000256" key="1">
    <source>
        <dbReference type="ARBA" id="ARBA00004221"/>
    </source>
</evidence>
<keyword evidence="7" id="KW-0805">Transcription regulation</keyword>
<keyword evidence="8" id="KW-0175">Coiled coil</keyword>
<dbReference type="Proteomes" id="UP000250043">
    <property type="component" value="Unassembled WGS sequence"/>
</dbReference>
<evidence type="ECO:0000256" key="4">
    <source>
        <dbReference type="ARBA" id="ARBA00013712"/>
    </source>
</evidence>
<feature type="domain" description="WW" evidence="13">
    <location>
        <begin position="221"/>
        <end position="254"/>
    </location>
</feature>
<feature type="domain" description="WW" evidence="13">
    <location>
        <begin position="187"/>
        <end position="220"/>
    </location>
</feature>
<evidence type="ECO:0000256" key="9">
    <source>
        <dbReference type="ARBA" id="ARBA00023163"/>
    </source>
</evidence>
<evidence type="ECO:0000256" key="2">
    <source>
        <dbReference type="ARBA" id="ARBA00004496"/>
    </source>
</evidence>
<dbReference type="SMART" id="SM00456">
    <property type="entry name" value="WW"/>
    <property type="match status" value="3"/>
</dbReference>
<gene>
    <name evidence="14" type="ORF">OBBRIDRAFT_790302</name>
</gene>
<dbReference type="InterPro" id="IPR035892">
    <property type="entry name" value="C2_domain_sf"/>
</dbReference>
<dbReference type="Pfam" id="PF00168">
    <property type="entry name" value="C2"/>
    <property type="match status" value="1"/>
</dbReference>
<keyword evidence="9" id="KW-0804">Transcription</keyword>
<organism evidence="14 15">
    <name type="scientific">Obba rivulosa</name>
    <dbReference type="NCBI Taxonomy" id="1052685"/>
    <lineage>
        <taxon>Eukaryota</taxon>
        <taxon>Fungi</taxon>
        <taxon>Dikarya</taxon>
        <taxon>Basidiomycota</taxon>
        <taxon>Agaricomycotina</taxon>
        <taxon>Agaricomycetes</taxon>
        <taxon>Polyporales</taxon>
        <taxon>Gelatoporiaceae</taxon>
        <taxon>Obba</taxon>
    </lineage>
</organism>
<accession>A0A8E2DPL3</accession>
<dbReference type="SUPFAM" id="SSF49562">
    <property type="entry name" value="C2 domain (Calcium/lipid-binding domain, CaLB)"/>
    <property type="match status" value="1"/>
</dbReference>
<dbReference type="CDD" id="cd00030">
    <property type="entry name" value="C2"/>
    <property type="match status" value="1"/>
</dbReference>
<evidence type="ECO:0000256" key="8">
    <source>
        <dbReference type="ARBA" id="ARBA00023054"/>
    </source>
</evidence>
<dbReference type="GO" id="GO:0016324">
    <property type="term" value="C:apical plasma membrane"/>
    <property type="evidence" value="ECO:0007669"/>
    <property type="project" value="UniProtKB-SubCell"/>
</dbReference>
<dbReference type="Gene3D" id="2.60.40.150">
    <property type="entry name" value="C2 domain"/>
    <property type="match status" value="1"/>
</dbReference>
<feature type="domain" description="WW" evidence="13">
    <location>
        <begin position="258"/>
        <end position="291"/>
    </location>
</feature>
<dbReference type="PANTHER" id="PTHR14791:SF29">
    <property type="entry name" value="PROTEIN KIBRA"/>
    <property type="match status" value="1"/>
</dbReference>
<dbReference type="InterPro" id="IPR051105">
    <property type="entry name" value="WWC/KIBRA_Hippo_Reg"/>
</dbReference>
<keyword evidence="5" id="KW-0963">Cytoplasm</keyword>
<dbReference type="SMART" id="SM00239">
    <property type="entry name" value="C2"/>
    <property type="match status" value="1"/>
</dbReference>
<keyword evidence="6" id="KW-0597">Phosphoprotein</keyword>
<dbReference type="InterPro" id="IPR001202">
    <property type="entry name" value="WW_dom"/>
</dbReference>
<name>A0A8E2DPL3_9APHY</name>
<dbReference type="AlphaFoldDB" id="A0A8E2DPL3"/>
<evidence type="ECO:0000256" key="5">
    <source>
        <dbReference type="ARBA" id="ARBA00022490"/>
    </source>
</evidence>
<dbReference type="InterPro" id="IPR036020">
    <property type="entry name" value="WW_dom_sf"/>
</dbReference>
<evidence type="ECO:0000256" key="10">
    <source>
        <dbReference type="ARBA" id="ARBA00024960"/>
    </source>
</evidence>
<dbReference type="SUPFAM" id="SSF51045">
    <property type="entry name" value="WW domain"/>
    <property type="match status" value="3"/>
</dbReference>
<evidence type="ECO:0000256" key="6">
    <source>
        <dbReference type="ARBA" id="ARBA00022553"/>
    </source>
</evidence>
<protein>
    <recommendedName>
        <fullName evidence="4">Protein kibra</fullName>
    </recommendedName>
</protein>
<dbReference type="PROSITE" id="PS50004">
    <property type="entry name" value="C2"/>
    <property type="match status" value="1"/>
</dbReference>
<evidence type="ECO:0000256" key="11">
    <source>
        <dbReference type="ARBA" id="ARBA00025969"/>
    </source>
</evidence>
<dbReference type="OrthoDB" id="3045089at2759"/>
<dbReference type="InterPro" id="IPR000008">
    <property type="entry name" value="C2_dom"/>
</dbReference>
<dbReference type="GO" id="GO:0005737">
    <property type="term" value="C:cytoplasm"/>
    <property type="evidence" value="ECO:0007669"/>
    <property type="project" value="UniProtKB-SubCell"/>
</dbReference>
<dbReference type="Pfam" id="PF00397">
    <property type="entry name" value="WW"/>
    <property type="match status" value="2"/>
</dbReference>
<evidence type="ECO:0000256" key="3">
    <source>
        <dbReference type="ARBA" id="ARBA00010585"/>
    </source>
</evidence>
<comment type="subunit">
    <text evidence="11">Forms a complex with Mer and Ex. Interacts (via domain WW 1) with Ex (via RXPPXY motif). Interacts with Mer, Sav, Hpo and Wts.</text>
</comment>
<dbReference type="CDD" id="cd00201">
    <property type="entry name" value="WW"/>
    <property type="match status" value="2"/>
</dbReference>
<evidence type="ECO:0000313" key="15">
    <source>
        <dbReference type="Proteomes" id="UP000250043"/>
    </source>
</evidence>
<comment type="similarity">
    <text evidence="3">Belongs to the WWC family. KIBRA subfamily.</text>
</comment>
<dbReference type="PROSITE" id="PS50020">
    <property type="entry name" value="WW_DOMAIN_2"/>
    <property type="match status" value="3"/>
</dbReference>
<proteinExistence type="inferred from homology"/>
<evidence type="ECO:0000256" key="7">
    <source>
        <dbReference type="ARBA" id="ARBA00023015"/>
    </source>
</evidence>
<comment type="subcellular location">
    <subcellularLocation>
        <location evidence="1">Apical cell membrane</location>
    </subcellularLocation>
    <subcellularLocation>
        <location evidence="2">Cytoplasm</location>
    </subcellularLocation>
</comment>
<dbReference type="EMBL" id="KV722355">
    <property type="protein sequence ID" value="OCH93429.1"/>
    <property type="molecule type" value="Genomic_DNA"/>
</dbReference>
<keyword evidence="15" id="KW-1185">Reference proteome</keyword>
<evidence type="ECO:0000259" key="13">
    <source>
        <dbReference type="PROSITE" id="PS50020"/>
    </source>
</evidence>
<reference evidence="14 15" key="1">
    <citation type="submission" date="2016-07" db="EMBL/GenBank/DDBJ databases">
        <title>Draft genome of the white-rot fungus Obba rivulosa 3A-2.</title>
        <authorList>
            <consortium name="DOE Joint Genome Institute"/>
            <person name="Miettinen O."/>
            <person name="Riley R."/>
            <person name="Acob R."/>
            <person name="Barry K."/>
            <person name="Cullen D."/>
            <person name="De Vries R."/>
            <person name="Hainaut M."/>
            <person name="Hatakka A."/>
            <person name="Henrissat B."/>
            <person name="Hilden K."/>
            <person name="Kuo R."/>
            <person name="Labutti K."/>
            <person name="Lipzen A."/>
            <person name="Makela M.R."/>
            <person name="Sandor L."/>
            <person name="Spatafora J.W."/>
            <person name="Grigoriev I.V."/>
            <person name="Hibbett D.S."/>
        </authorList>
    </citation>
    <scope>NUCLEOTIDE SEQUENCE [LARGE SCALE GENOMIC DNA]</scope>
    <source>
        <strain evidence="14 15">3A-2</strain>
    </source>
</reference>
<dbReference type="Gene3D" id="2.20.70.10">
    <property type="match status" value="3"/>
</dbReference>
<sequence length="304" mass="34088">MDRNALGGEGSICLPTDTQKRLNVRVIGANGLHKHRFIHRPSPCAVIRADLAVFITSTIKSTCNPIWNETFDMPFIAENAEISIRIYGNSHISMEPRQRLLAEAKVRVSDITNFVYGEEHHLILPLKKPGIISIFGGGEVALCLSVYDVERFFPLPGFEWRPADNGQSYISEIFDAHAMSRVDPIGPPLPLGWEQRLAPDGYPYFVELDTGTVTWADPRAPPLPDGWEQWLTPDGHSYFVSLSSGTRTKVDPRISRFKSLPRGWEQVSMPSGRQYFIDHNTGEATWDDPWERATLVEVSDSGPS</sequence>
<feature type="domain" description="C2" evidence="12">
    <location>
        <begin position="8"/>
        <end position="124"/>
    </location>
</feature>
<evidence type="ECO:0000259" key="12">
    <source>
        <dbReference type="PROSITE" id="PS50004"/>
    </source>
</evidence>
<evidence type="ECO:0000313" key="14">
    <source>
        <dbReference type="EMBL" id="OCH93429.1"/>
    </source>
</evidence>